<organism evidence="1 2">
    <name type="scientific">Mesonia phycicola</name>
    <dbReference type="NCBI Taxonomy" id="579105"/>
    <lineage>
        <taxon>Bacteria</taxon>
        <taxon>Pseudomonadati</taxon>
        <taxon>Bacteroidota</taxon>
        <taxon>Flavobacteriia</taxon>
        <taxon>Flavobacteriales</taxon>
        <taxon>Flavobacteriaceae</taxon>
        <taxon>Mesonia</taxon>
    </lineage>
</organism>
<keyword evidence="2" id="KW-1185">Reference proteome</keyword>
<dbReference type="RefSeq" id="WP_073150234.1">
    <property type="nucleotide sequence ID" value="NZ_FQYY01000005.1"/>
</dbReference>
<evidence type="ECO:0000313" key="2">
    <source>
        <dbReference type="Proteomes" id="UP000184225"/>
    </source>
</evidence>
<sequence length="158" mass="17954">MANSLKFIILIFLVQVGCKSVEKPSEVEPEIELIKENIIISEVKINAITRGHKEEVTVNSALYTFHSNSMNNTNKVRNTMTLTAKEWAIITEMISKIDLNQINSLKSPTENRMFDGDLATTISFISDEKTYTSSVFDKKTPPEELSEIVKYIYSLNEE</sequence>
<accession>A0A1M6EES0</accession>
<dbReference type="OrthoDB" id="1446480at2"/>
<proteinExistence type="predicted"/>
<dbReference type="Proteomes" id="UP000184225">
    <property type="component" value="Unassembled WGS sequence"/>
</dbReference>
<gene>
    <name evidence="1" type="ORF">SAMN04488096_10554</name>
</gene>
<protein>
    <submittedName>
        <fullName evidence="1">Uncharacterized protein</fullName>
    </submittedName>
</protein>
<dbReference type="AlphaFoldDB" id="A0A1M6EES0"/>
<dbReference type="STRING" id="579105.SAMN04488096_10554"/>
<dbReference type="EMBL" id="FQYY01000005">
    <property type="protein sequence ID" value="SHI83972.1"/>
    <property type="molecule type" value="Genomic_DNA"/>
</dbReference>
<evidence type="ECO:0000313" key="1">
    <source>
        <dbReference type="EMBL" id="SHI83972.1"/>
    </source>
</evidence>
<name>A0A1M6EES0_9FLAO</name>
<reference evidence="1 2" key="1">
    <citation type="submission" date="2016-11" db="EMBL/GenBank/DDBJ databases">
        <authorList>
            <person name="Jaros S."/>
            <person name="Januszkiewicz K."/>
            <person name="Wedrychowicz H."/>
        </authorList>
    </citation>
    <scope>NUCLEOTIDE SEQUENCE [LARGE SCALE GENOMIC DNA]</scope>
    <source>
        <strain evidence="1 2">DSM 21425</strain>
    </source>
</reference>